<dbReference type="Gene3D" id="3.30.710.10">
    <property type="entry name" value="Potassium Channel Kv1.1, Chain A"/>
    <property type="match status" value="1"/>
</dbReference>
<organism evidence="2 3">
    <name type="scientific">Fusarium albosuccineum</name>
    <dbReference type="NCBI Taxonomy" id="1237068"/>
    <lineage>
        <taxon>Eukaryota</taxon>
        <taxon>Fungi</taxon>
        <taxon>Dikarya</taxon>
        <taxon>Ascomycota</taxon>
        <taxon>Pezizomycotina</taxon>
        <taxon>Sordariomycetes</taxon>
        <taxon>Hypocreomycetidae</taxon>
        <taxon>Hypocreales</taxon>
        <taxon>Nectriaceae</taxon>
        <taxon>Fusarium</taxon>
        <taxon>Fusarium decemcellulare species complex</taxon>
    </lineage>
</organism>
<evidence type="ECO:0000256" key="1">
    <source>
        <dbReference type="SAM" id="MobiDB-lite"/>
    </source>
</evidence>
<dbReference type="Proteomes" id="UP000554235">
    <property type="component" value="Unassembled WGS sequence"/>
</dbReference>
<feature type="region of interest" description="Disordered" evidence="1">
    <location>
        <begin position="74"/>
        <end position="105"/>
    </location>
</feature>
<dbReference type="InterPro" id="IPR011333">
    <property type="entry name" value="SKP1/BTB/POZ_sf"/>
</dbReference>
<reference evidence="2 3" key="1">
    <citation type="submission" date="2020-01" db="EMBL/GenBank/DDBJ databases">
        <title>Identification and distribution of gene clusters putatively required for synthesis of sphingolipid metabolism inhibitors in phylogenetically diverse species of the filamentous fungus Fusarium.</title>
        <authorList>
            <person name="Kim H.-S."/>
            <person name="Busman M."/>
            <person name="Brown D.W."/>
            <person name="Divon H."/>
            <person name="Uhlig S."/>
            <person name="Proctor R.H."/>
        </authorList>
    </citation>
    <scope>NUCLEOTIDE SEQUENCE [LARGE SCALE GENOMIC DNA]</scope>
    <source>
        <strain evidence="2 3">NRRL 20459</strain>
    </source>
</reference>
<name>A0A8H4PIE8_9HYPO</name>
<comment type="caution">
    <text evidence="2">The sequence shown here is derived from an EMBL/GenBank/DDBJ whole genome shotgun (WGS) entry which is preliminary data.</text>
</comment>
<sequence length="313" mass="35307">MMNGPSKEAAEKRVSWPGVSVEAFQQFVQFAFAGTYAHMDSSLEQKEGRARVYGQVPTEQGSKHLAPAALECRRPSRVEENSNINDDPDKDSSLGPPQAKASEMKSIDSLPCSLASFCERWGNGVDSGSWDDEWFYHPESLAPKICGTAHYMQYELKKDAAEEFFRLFSNESGNSMYRWLEARRCRARESSLSALTNDAEVYILADKYGVSALCNLSLRRIRSLLWSYVLCEESMGDLVQFVRLIYGGTARGNRARKLISMYFGCFAELVSSSQKLDAALNDIDDFGSDILRACTSRMKRQQRRRRAVTRRCG</sequence>
<protein>
    <submittedName>
        <fullName evidence="2">BTB POZ</fullName>
    </submittedName>
</protein>
<keyword evidence="3" id="KW-1185">Reference proteome</keyword>
<dbReference type="PANTHER" id="PTHR47843">
    <property type="entry name" value="BTB DOMAIN-CONTAINING PROTEIN-RELATED"/>
    <property type="match status" value="1"/>
</dbReference>
<gene>
    <name evidence="2" type="ORF">FALBO_1523</name>
</gene>
<evidence type="ECO:0000313" key="2">
    <source>
        <dbReference type="EMBL" id="KAF4471557.1"/>
    </source>
</evidence>
<dbReference type="EMBL" id="JAADYS010000190">
    <property type="protein sequence ID" value="KAF4471557.1"/>
    <property type="molecule type" value="Genomic_DNA"/>
</dbReference>
<proteinExistence type="predicted"/>
<dbReference type="AlphaFoldDB" id="A0A8H4PIE8"/>
<evidence type="ECO:0000313" key="3">
    <source>
        <dbReference type="Proteomes" id="UP000554235"/>
    </source>
</evidence>
<accession>A0A8H4PIE8</accession>